<evidence type="ECO:0000313" key="2">
    <source>
        <dbReference type="Proteomes" id="UP000075604"/>
    </source>
</evidence>
<name>A0A150PQP2_SORCE</name>
<accession>A0A150PQP2</accession>
<evidence type="ECO:0008006" key="3">
    <source>
        <dbReference type="Google" id="ProtNLM"/>
    </source>
</evidence>
<gene>
    <name evidence="1" type="ORF">BE04_01375</name>
</gene>
<reference evidence="1 2" key="1">
    <citation type="submission" date="2014-02" db="EMBL/GenBank/DDBJ databases">
        <title>The small core and large imbalanced accessory genome model reveals a collaborative survival strategy of Sorangium cellulosum strains in nature.</title>
        <authorList>
            <person name="Han K."/>
            <person name="Peng R."/>
            <person name="Blom J."/>
            <person name="Li Y.-Z."/>
        </authorList>
    </citation>
    <scope>NUCLEOTIDE SEQUENCE [LARGE SCALE GENOMIC DNA]</scope>
    <source>
        <strain evidence="1 2">So0157-18</strain>
    </source>
</reference>
<organism evidence="1 2">
    <name type="scientific">Sorangium cellulosum</name>
    <name type="common">Polyangium cellulosum</name>
    <dbReference type="NCBI Taxonomy" id="56"/>
    <lineage>
        <taxon>Bacteria</taxon>
        <taxon>Pseudomonadati</taxon>
        <taxon>Myxococcota</taxon>
        <taxon>Polyangia</taxon>
        <taxon>Polyangiales</taxon>
        <taxon>Polyangiaceae</taxon>
        <taxon>Sorangium</taxon>
    </lineage>
</organism>
<proteinExistence type="predicted"/>
<dbReference type="AlphaFoldDB" id="A0A150PQP2"/>
<dbReference type="InterPro" id="IPR013406">
    <property type="entry name" value="CHP02574_addiction_mod"/>
</dbReference>
<dbReference type="EMBL" id="JELX01001749">
    <property type="protein sequence ID" value="KYF57816.1"/>
    <property type="molecule type" value="Genomic_DNA"/>
</dbReference>
<comment type="caution">
    <text evidence="1">The sequence shown here is derived from an EMBL/GenBank/DDBJ whole genome shotgun (WGS) entry which is preliminary data.</text>
</comment>
<dbReference type="Pfam" id="PF09720">
    <property type="entry name" value="Unstab_antitox"/>
    <property type="match status" value="1"/>
</dbReference>
<protein>
    <recommendedName>
        <fullName evidence="3">Addiction module protein</fullName>
    </recommendedName>
</protein>
<dbReference type="Proteomes" id="UP000075604">
    <property type="component" value="Unassembled WGS sequence"/>
</dbReference>
<dbReference type="NCBIfam" id="TIGR02574">
    <property type="entry name" value="stabl_TIGR02574"/>
    <property type="match status" value="1"/>
</dbReference>
<evidence type="ECO:0000313" key="1">
    <source>
        <dbReference type="EMBL" id="KYF57816.1"/>
    </source>
</evidence>
<sequence>MERAIQAPPPGFDDLTVHEQIEYVQALWERIAAREDEVPVPEWHKAELDRRLSEYEAAPDAGRSWEQVEADLRARLATRR</sequence>